<organism evidence="1 2">
    <name type="scientific">Candidatus Gallimonas intestinigallinarum</name>
    <dbReference type="NCBI Taxonomy" id="2838604"/>
    <lineage>
        <taxon>Bacteria</taxon>
        <taxon>Bacillati</taxon>
        <taxon>Bacillota</taxon>
        <taxon>Clostridia</taxon>
        <taxon>Candidatus Gallimonas</taxon>
    </lineage>
</organism>
<dbReference type="AlphaFoldDB" id="A0A9D2DVZ3"/>
<sequence length="57" mass="6195">MIETEVIEYTPNPNKRAERIAAIANAREAKGDRLVSVLSTPNCGAILVFHTPTASEK</sequence>
<reference evidence="1" key="2">
    <citation type="submission" date="2021-04" db="EMBL/GenBank/DDBJ databases">
        <authorList>
            <person name="Gilroy R."/>
        </authorList>
    </citation>
    <scope>NUCLEOTIDE SEQUENCE</scope>
    <source>
        <strain evidence="1">CHK33-5263</strain>
    </source>
</reference>
<evidence type="ECO:0000313" key="1">
    <source>
        <dbReference type="EMBL" id="HIZ24039.1"/>
    </source>
</evidence>
<gene>
    <name evidence="1" type="ORF">H9812_00975</name>
</gene>
<dbReference type="EMBL" id="DXBS01000022">
    <property type="protein sequence ID" value="HIZ24039.1"/>
    <property type="molecule type" value="Genomic_DNA"/>
</dbReference>
<accession>A0A9D2DVZ3</accession>
<evidence type="ECO:0000313" key="2">
    <source>
        <dbReference type="Proteomes" id="UP000824044"/>
    </source>
</evidence>
<proteinExistence type="predicted"/>
<reference evidence="1" key="1">
    <citation type="journal article" date="2021" name="PeerJ">
        <title>Extensive microbial diversity within the chicken gut microbiome revealed by metagenomics and culture.</title>
        <authorList>
            <person name="Gilroy R."/>
            <person name="Ravi A."/>
            <person name="Getino M."/>
            <person name="Pursley I."/>
            <person name="Horton D.L."/>
            <person name="Alikhan N.F."/>
            <person name="Baker D."/>
            <person name="Gharbi K."/>
            <person name="Hall N."/>
            <person name="Watson M."/>
            <person name="Adriaenssens E.M."/>
            <person name="Foster-Nyarko E."/>
            <person name="Jarju S."/>
            <person name="Secka A."/>
            <person name="Antonio M."/>
            <person name="Oren A."/>
            <person name="Chaudhuri R.R."/>
            <person name="La Ragione R."/>
            <person name="Hildebrand F."/>
            <person name="Pallen M.J."/>
        </authorList>
    </citation>
    <scope>NUCLEOTIDE SEQUENCE</scope>
    <source>
        <strain evidence="1">CHK33-5263</strain>
    </source>
</reference>
<comment type="caution">
    <text evidence="1">The sequence shown here is derived from an EMBL/GenBank/DDBJ whole genome shotgun (WGS) entry which is preliminary data.</text>
</comment>
<dbReference type="Proteomes" id="UP000824044">
    <property type="component" value="Unassembled WGS sequence"/>
</dbReference>
<name>A0A9D2DVZ3_9FIRM</name>
<protein>
    <submittedName>
        <fullName evidence="1">Uncharacterized protein</fullName>
    </submittedName>
</protein>